<dbReference type="OrthoDB" id="9795548at2"/>
<dbReference type="RefSeq" id="WP_013630411.1">
    <property type="nucleotide sequence ID" value="NC_015174.1"/>
</dbReference>
<evidence type="ECO:0000256" key="3">
    <source>
        <dbReference type="ARBA" id="ARBA00022840"/>
    </source>
</evidence>
<dbReference type="PANTHER" id="PTHR42939">
    <property type="entry name" value="ABC TRANSPORTER ATP-BINDING PROTEIN ALBC-RELATED"/>
    <property type="match status" value="1"/>
</dbReference>
<feature type="domain" description="ABC transporter" evidence="4">
    <location>
        <begin position="6"/>
        <end position="236"/>
    </location>
</feature>
<keyword evidence="6" id="KW-1185">Reference proteome</keyword>
<dbReference type="Proteomes" id="UP000006860">
    <property type="component" value="Chromosome"/>
</dbReference>
<evidence type="ECO:0000256" key="1">
    <source>
        <dbReference type="ARBA" id="ARBA00022448"/>
    </source>
</evidence>
<dbReference type="InterPro" id="IPR027417">
    <property type="entry name" value="P-loop_NTPase"/>
</dbReference>
<dbReference type="eggNOG" id="COG1131">
    <property type="taxonomic scope" value="Bacteria"/>
</dbReference>
<dbReference type="EMBL" id="CP002546">
    <property type="protein sequence ID" value="ADY61705.1"/>
    <property type="molecule type" value="Genomic_DNA"/>
</dbReference>
<dbReference type="InterPro" id="IPR017871">
    <property type="entry name" value="ABC_transporter-like_CS"/>
</dbReference>
<dbReference type="InterPro" id="IPR051782">
    <property type="entry name" value="ABC_Transporter_VariousFunc"/>
</dbReference>
<dbReference type="InterPro" id="IPR003439">
    <property type="entry name" value="ABC_transporter-like_ATP-bd"/>
</dbReference>
<dbReference type="SUPFAM" id="SSF52540">
    <property type="entry name" value="P-loop containing nucleoside triphosphate hydrolases"/>
    <property type="match status" value="1"/>
</dbReference>
<dbReference type="SMART" id="SM00382">
    <property type="entry name" value="AAA"/>
    <property type="match status" value="1"/>
</dbReference>
<dbReference type="CDD" id="cd03230">
    <property type="entry name" value="ABC_DR_subfamily_A"/>
    <property type="match status" value="1"/>
</dbReference>
<dbReference type="PROSITE" id="PS00211">
    <property type="entry name" value="ABC_TRANSPORTER_1"/>
    <property type="match status" value="1"/>
</dbReference>
<name>F0SHF0_RUBBR</name>
<keyword evidence="2" id="KW-0547">Nucleotide-binding</keyword>
<dbReference type="Pfam" id="PF00005">
    <property type="entry name" value="ABC_tran"/>
    <property type="match status" value="1"/>
</dbReference>
<dbReference type="KEGG" id="pbs:Plabr_4130"/>
<dbReference type="InterPro" id="IPR003593">
    <property type="entry name" value="AAA+_ATPase"/>
</dbReference>
<organism evidence="5 6">
    <name type="scientific">Rubinisphaera brasiliensis (strain ATCC 49424 / DSM 5305 / JCM 21570 / IAM 15109 / NBRC 103401 / IFAM 1448)</name>
    <name type="common">Planctomyces brasiliensis</name>
    <dbReference type="NCBI Taxonomy" id="756272"/>
    <lineage>
        <taxon>Bacteria</taxon>
        <taxon>Pseudomonadati</taxon>
        <taxon>Planctomycetota</taxon>
        <taxon>Planctomycetia</taxon>
        <taxon>Planctomycetales</taxon>
        <taxon>Planctomycetaceae</taxon>
        <taxon>Rubinisphaera</taxon>
    </lineage>
</organism>
<keyword evidence="1" id="KW-0813">Transport</keyword>
<dbReference type="PANTHER" id="PTHR42939:SF1">
    <property type="entry name" value="ABC TRANSPORTER ATP-BINDING PROTEIN ALBC-RELATED"/>
    <property type="match status" value="1"/>
</dbReference>
<dbReference type="HOGENOM" id="CLU_000604_1_2_0"/>
<dbReference type="STRING" id="756272.Plabr_4130"/>
<keyword evidence="3" id="KW-0067">ATP-binding</keyword>
<proteinExistence type="predicted"/>
<dbReference type="Gene3D" id="3.40.50.300">
    <property type="entry name" value="P-loop containing nucleotide triphosphate hydrolases"/>
    <property type="match status" value="1"/>
</dbReference>
<evidence type="ECO:0000259" key="4">
    <source>
        <dbReference type="PROSITE" id="PS50893"/>
    </source>
</evidence>
<dbReference type="PROSITE" id="PS50893">
    <property type="entry name" value="ABC_TRANSPORTER_2"/>
    <property type="match status" value="1"/>
</dbReference>
<dbReference type="AlphaFoldDB" id="F0SHF0"/>
<dbReference type="GO" id="GO:0016887">
    <property type="term" value="F:ATP hydrolysis activity"/>
    <property type="evidence" value="ECO:0007669"/>
    <property type="project" value="InterPro"/>
</dbReference>
<evidence type="ECO:0000313" key="5">
    <source>
        <dbReference type="EMBL" id="ADY61705.1"/>
    </source>
</evidence>
<evidence type="ECO:0000313" key="6">
    <source>
        <dbReference type="Proteomes" id="UP000006860"/>
    </source>
</evidence>
<reference evidence="6" key="1">
    <citation type="submission" date="2011-02" db="EMBL/GenBank/DDBJ databases">
        <title>The complete genome of Planctomyces brasiliensis DSM 5305.</title>
        <authorList>
            <person name="Lucas S."/>
            <person name="Copeland A."/>
            <person name="Lapidus A."/>
            <person name="Bruce D."/>
            <person name="Goodwin L."/>
            <person name="Pitluck S."/>
            <person name="Kyrpides N."/>
            <person name="Mavromatis K."/>
            <person name="Pagani I."/>
            <person name="Ivanova N."/>
            <person name="Ovchinnikova G."/>
            <person name="Lu M."/>
            <person name="Detter J.C."/>
            <person name="Han C."/>
            <person name="Land M."/>
            <person name="Hauser L."/>
            <person name="Markowitz V."/>
            <person name="Cheng J.-F."/>
            <person name="Hugenholtz P."/>
            <person name="Woyke T."/>
            <person name="Wu D."/>
            <person name="Tindall B."/>
            <person name="Pomrenke H.G."/>
            <person name="Brambilla E."/>
            <person name="Klenk H.-P."/>
            <person name="Eisen J.A."/>
        </authorList>
    </citation>
    <scope>NUCLEOTIDE SEQUENCE [LARGE SCALE GENOMIC DNA]</scope>
    <source>
        <strain evidence="6">ATCC 49424 / DSM 5305 / JCM 21570 / NBRC 103401 / IFAM 1448</strain>
    </source>
</reference>
<accession>F0SHF0</accession>
<protein>
    <submittedName>
        <fullName evidence="5">Sulfate-transporting ATPase</fullName>
    </submittedName>
</protein>
<evidence type="ECO:0000256" key="2">
    <source>
        <dbReference type="ARBA" id="ARBA00022741"/>
    </source>
</evidence>
<sequence>MSEPVLQACDLTKKYGSFTALDNLNISIDAGEILCLLGANGAGKTTTINLFLNFIAPTSGQALVNGKDVTKHPLATKTELAYIPETVNLYGHLTGLENLQFFTALAGLSHLRRNDLLELLERVQLPQAAIDRRMGAYSKGMRQKVAIAIAIAKQPKALLLDEPTSGLDPSAANEFSQLLESLRDDGAAILMATHDLFRAKEVGTRLGIMRAGKLIDTVNAGDIDHQDLEQLYLQHMRS</sequence>
<gene>
    <name evidence="5" type="ordered locus">Plabr_4130</name>
</gene>
<dbReference type="GO" id="GO:0005524">
    <property type="term" value="F:ATP binding"/>
    <property type="evidence" value="ECO:0007669"/>
    <property type="project" value="UniProtKB-KW"/>
</dbReference>